<dbReference type="InterPro" id="IPR044607">
    <property type="entry name" value="RKD-like"/>
</dbReference>
<proteinExistence type="predicted"/>
<gene>
    <name evidence="9" type="ORF">WJX73_001445</name>
</gene>
<feature type="region of interest" description="Disordered" evidence="7">
    <location>
        <begin position="112"/>
        <end position="163"/>
    </location>
</feature>
<feature type="region of interest" description="Disordered" evidence="7">
    <location>
        <begin position="300"/>
        <end position="331"/>
    </location>
</feature>
<evidence type="ECO:0000256" key="5">
    <source>
        <dbReference type="ARBA" id="ARBA00023163"/>
    </source>
</evidence>
<evidence type="ECO:0000313" key="10">
    <source>
        <dbReference type="Proteomes" id="UP001465755"/>
    </source>
</evidence>
<feature type="compositionally biased region" description="Polar residues" evidence="7">
    <location>
        <begin position="112"/>
        <end position="121"/>
    </location>
</feature>
<dbReference type="GO" id="GO:0003700">
    <property type="term" value="F:DNA-binding transcription factor activity"/>
    <property type="evidence" value="ECO:0007669"/>
    <property type="project" value="InterPro"/>
</dbReference>
<feature type="compositionally biased region" description="Low complexity" evidence="7">
    <location>
        <begin position="46"/>
        <end position="57"/>
    </location>
</feature>
<feature type="domain" description="RWP-RK" evidence="8">
    <location>
        <begin position="155"/>
        <end position="240"/>
    </location>
</feature>
<dbReference type="InterPro" id="IPR003035">
    <property type="entry name" value="RWP-RK_dom"/>
</dbReference>
<dbReference type="Proteomes" id="UP001465755">
    <property type="component" value="Unassembled WGS sequence"/>
</dbReference>
<comment type="function">
    <text evidence="1">Putative transcription factor.</text>
</comment>
<dbReference type="AlphaFoldDB" id="A0AAW1PL66"/>
<dbReference type="GO" id="GO:0003677">
    <property type="term" value="F:DNA binding"/>
    <property type="evidence" value="ECO:0007669"/>
    <property type="project" value="UniProtKB-KW"/>
</dbReference>
<evidence type="ECO:0000256" key="2">
    <source>
        <dbReference type="ARBA" id="ARBA00023015"/>
    </source>
</evidence>
<name>A0AAW1PL66_9CHLO</name>
<reference evidence="9 10" key="1">
    <citation type="journal article" date="2024" name="Nat. Commun.">
        <title>Phylogenomics reveals the evolutionary origins of lichenization in chlorophyte algae.</title>
        <authorList>
            <person name="Puginier C."/>
            <person name="Libourel C."/>
            <person name="Otte J."/>
            <person name="Skaloud P."/>
            <person name="Haon M."/>
            <person name="Grisel S."/>
            <person name="Petersen M."/>
            <person name="Berrin J.G."/>
            <person name="Delaux P.M."/>
            <person name="Dal Grande F."/>
            <person name="Keller J."/>
        </authorList>
    </citation>
    <scope>NUCLEOTIDE SEQUENCE [LARGE SCALE GENOMIC DNA]</scope>
    <source>
        <strain evidence="9 10">SAG 2036</strain>
    </source>
</reference>
<dbReference type="EMBL" id="JALJOQ010000015">
    <property type="protein sequence ID" value="KAK9810570.1"/>
    <property type="molecule type" value="Genomic_DNA"/>
</dbReference>
<feature type="region of interest" description="Disordered" evidence="7">
    <location>
        <begin position="1"/>
        <end position="97"/>
    </location>
</feature>
<evidence type="ECO:0000256" key="3">
    <source>
        <dbReference type="ARBA" id="ARBA00023054"/>
    </source>
</evidence>
<accession>A0AAW1PL66</accession>
<organism evidence="9 10">
    <name type="scientific">Symbiochloris irregularis</name>
    <dbReference type="NCBI Taxonomy" id="706552"/>
    <lineage>
        <taxon>Eukaryota</taxon>
        <taxon>Viridiplantae</taxon>
        <taxon>Chlorophyta</taxon>
        <taxon>core chlorophytes</taxon>
        <taxon>Trebouxiophyceae</taxon>
        <taxon>Trebouxiales</taxon>
        <taxon>Trebouxiaceae</taxon>
        <taxon>Symbiochloris</taxon>
    </lineage>
</organism>
<keyword evidence="5" id="KW-0804">Transcription</keyword>
<keyword evidence="4" id="KW-0238">DNA-binding</keyword>
<dbReference type="PANTHER" id="PTHR46373:SF2">
    <property type="entry name" value="RWP-RK DOMAIN-CONTAINING PROTEIN"/>
    <property type="match status" value="1"/>
</dbReference>
<evidence type="ECO:0000313" key="9">
    <source>
        <dbReference type="EMBL" id="KAK9810570.1"/>
    </source>
</evidence>
<comment type="caution">
    <text evidence="9">The sequence shown here is derived from an EMBL/GenBank/DDBJ whole genome shotgun (WGS) entry which is preliminary data.</text>
</comment>
<evidence type="ECO:0000256" key="6">
    <source>
        <dbReference type="ARBA" id="ARBA00023242"/>
    </source>
</evidence>
<evidence type="ECO:0000256" key="4">
    <source>
        <dbReference type="ARBA" id="ARBA00023125"/>
    </source>
</evidence>
<keyword evidence="2" id="KW-0805">Transcription regulation</keyword>
<protein>
    <recommendedName>
        <fullName evidence="8">RWP-RK domain-containing protein</fullName>
    </recommendedName>
</protein>
<evidence type="ECO:0000259" key="8">
    <source>
        <dbReference type="PROSITE" id="PS51519"/>
    </source>
</evidence>
<dbReference type="PROSITE" id="PS51519">
    <property type="entry name" value="RWP_RK"/>
    <property type="match status" value="1"/>
</dbReference>
<keyword evidence="10" id="KW-1185">Reference proteome</keyword>
<keyword evidence="6" id="KW-0539">Nucleus</keyword>
<evidence type="ECO:0000256" key="1">
    <source>
        <dbReference type="ARBA" id="ARBA00004049"/>
    </source>
</evidence>
<dbReference type="PANTHER" id="PTHR46373">
    <property type="entry name" value="PROTEIN RKD4"/>
    <property type="match status" value="1"/>
</dbReference>
<keyword evidence="3" id="KW-0175">Coiled coil</keyword>
<evidence type="ECO:0000256" key="7">
    <source>
        <dbReference type="SAM" id="MobiDB-lite"/>
    </source>
</evidence>
<sequence length="331" mass="35089">MLSPPDRSRQAPAALSHALSGDWASAAPEAMKPAQTSAQPAPNPPALAAQPCQPAEAMLCPSTPPAMHASQQPPWHGSEDDDIFGTQLSPLLHLPPCPDHIPMQLQTVTLASEPSVPQQAGSDHEQEEMDGASALGSDSEDGQCLNEDAGTGEDRASSEEVAASSEEVARLSWALLDRGGYLQMTIQEAAARLQVGLTSLKKLCRRNGIARWPHRTRARWNNTLCKTDHFFRSSDRMQGLLVPCAPALPKGTRGKKPKLRPAKANAALAGEDSGTMAALPQQRRPALQSADLMPALHIHADAAPDLDSPPVITTNAAPESPAGLEPERTCV</sequence>
<dbReference type="Pfam" id="PF02042">
    <property type="entry name" value="RWP-RK"/>
    <property type="match status" value="1"/>
</dbReference>